<evidence type="ECO:0000313" key="3">
    <source>
        <dbReference type="Proteomes" id="UP000694388"/>
    </source>
</evidence>
<protein>
    <submittedName>
        <fullName evidence="2">Uncharacterized protein</fullName>
    </submittedName>
</protein>
<proteinExistence type="predicted"/>
<dbReference type="Ensembl" id="ENSEBUT00000024762.1">
    <property type="protein sequence ID" value="ENSEBUP00000024186.1"/>
    <property type="gene ID" value="ENSEBUG00000014902.1"/>
</dbReference>
<keyword evidence="3" id="KW-1185">Reference proteome</keyword>
<accession>A0A8C4X0Q3</accession>
<dbReference type="InterPro" id="IPR036259">
    <property type="entry name" value="MFS_trans_sf"/>
</dbReference>
<reference evidence="2" key="2">
    <citation type="submission" date="2025-09" db="UniProtKB">
        <authorList>
            <consortium name="Ensembl"/>
        </authorList>
    </citation>
    <scope>IDENTIFICATION</scope>
</reference>
<name>A0A8C4X0Q3_EPTBU</name>
<evidence type="ECO:0000313" key="2">
    <source>
        <dbReference type="Ensembl" id="ENSEBUP00000024186.1"/>
    </source>
</evidence>
<dbReference type="Proteomes" id="UP000694388">
    <property type="component" value="Unplaced"/>
</dbReference>
<reference evidence="2" key="1">
    <citation type="submission" date="2025-08" db="UniProtKB">
        <authorList>
            <consortium name="Ensembl"/>
        </authorList>
    </citation>
    <scope>IDENTIFICATION</scope>
</reference>
<comment type="subcellular location">
    <subcellularLocation>
        <location evidence="1">Membrane</location>
        <topology evidence="1">Multi-pass membrane protein</topology>
    </subcellularLocation>
</comment>
<dbReference type="Gene3D" id="1.20.1250.20">
    <property type="entry name" value="MFS general substrate transporter like domains"/>
    <property type="match status" value="1"/>
</dbReference>
<organism evidence="2 3">
    <name type="scientific">Eptatretus burgeri</name>
    <name type="common">Inshore hagfish</name>
    <dbReference type="NCBI Taxonomy" id="7764"/>
    <lineage>
        <taxon>Eukaryota</taxon>
        <taxon>Metazoa</taxon>
        <taxon>Chordata</taxon>
        <taxon>Craniata</taxon>
        <taxon>Vertebrata</taxon>
        <taxon>Cyclostomata</taxon>
        <taxon>Myxini</taxon>
        <taxon>Myxiniformes</taxon>
        <taxon>Myxinidae</taxon>
        <taxon>Eptatretinae</taxon>
        <taxon>Eptatretus</taxon>
    </lineage>
</organism>
<evidence type="ECO:0000256" key="1">
    <source>
        <dbReference type="ARBA" id="ARBA00004141"/>
    </source>
</evidence>
<sequence length="174" mass="18583">MMVLLLLSISCVITIVIFIPACGQACAAGSLLVATLIELYRRTRPSMRQSLGGTSLMASSMPGLLLAPQYLLLGLADALSSPTASFLVFVTVPSSYRRAATQLSALLCRHGSLSGHLACAGTQPDIWRYLLSRQYESGPLGRVLYHAGSCHLHQLAGFLVPHKQVGSPVRSDEC</sequence>
<dbReference type="GO" id="GO:0016020">
    <property type="term" value="C:membrane"/>
    <property type="evidence" value="ECO:0007669"/>
    <property type="project" value="UniProtKB-SubCell"/>
</dbReference>
<dbReference type="AlphaFoldDB" id="A0A8C4X0Q3"/>